<comment type="caution">
    <text evidence="3">Lacks conserved residue(s) required for the propagation of feature annotation.</text>
</comment>
<proteinExistence type="predicted"/>
<dbReference type="Pfam" id="PF00431">
    <property type="entry name" value="CUB"/>
    <property type="match status" value="2"/>
</dbReference>
<organism evidence="5 6">
    <name type="scientific">Caerostris extrusa</name>
    <name type="common">Bark spider</name>
    <name type="synonym">Caerostris bankana</name>
    <dbReference type="NCBI Taxonomy" id="172846"/>
    <lineage>
        <taxon>Eukaryota</taxon>
        <taxon>Metazoa</taxon>
        <taxon>Ecdysozoa</taxon>
        <taxon>Arthropoda</taxon>
        <taxon>Chelicerata</taxon>
        <taxon>Arachnida</taxon>
        <taxon>Araneae</taxon>
        <taxon>Araneomorphae</taxon>
        <taxon>Entelegynae</taxon>
        <taxon>Araneoidea</taxon>
        <taxon>Araneidae</taxon>
        <taxon>Caerostris</taxon>
    </lineage>
</organism>
<keyword evidence="2 3" id="KW-1015">Disulfide bond</keyword>
<gene>
    <name evidence="5" type="primary">CUBN</name>
    <name evidence="5" type="ORF">CEXT_43901</name>
</gene>
<dbReference type="SUPFAM" id="SSF49854">
    <property type="entry name" value="Spermadhesin, CUB domain"/>
    <property type="match status" value="2"/>
</dbReference>
<dbReference type="PROSITE" id="PS01180">
    <property type="entry name" value="CUB"/>
    <property type="match status" value="2"/>
</dbReference>
<dbReference type="Proteomes" id="UP001054945">
    <property type="component" value="Unassembled WGS sequence"/>
</dbReference>
<dbReference type="InterPro" id="IPR000859">
    <property type="entry name" value="CUB_dom"/>
</dbReference>
<dbReference type="Gene3D" id="2.60.120.290">
    <property type="entry name" value="Spermadhesin, CUB domain"/>
    <property type="match status" value="2"/>
</dbReference>
<keyword evidence="6" id="KW-1185">Reference proteome</keyword>
<feature type="disulfide bond" evidence="3">
    <location>
        <begin position="84"/>
        <end position="99"/>
    </location>
</feature>
<dbReference type="PANTHER" id="PTHR24251">
    <property type="entry name" value="OVOCHYMASE-RELATED"/>
    <property type="match status" value="1"/>
</dbReference>
<dbReference type="PROSITE" id="PS01209">
    <property type="entry name" value="LDLRA_1"/>
    <property type="match status" value="1"/>
</dbReference>
<dbReference type="SMART" id="SM00192">
    <property type="entry name" value="LDLa"/>
    <property type="match status" value="1"/>
</dbReference>
<accession>A0AAV4XXB9</accession>
<dbReference type="SUPFAM" id="SSF57424">
    <property type="entry name" value="LDL receptor-like module"/>
    <property type="match status" value="1"/>
</dbReference>
<dbReference type="CDD" id="cd00041">
    <property type="entry name" value="CUB"/>
    <property type="match status" value="2"/>
</dbReference>
<comment type="caution">
    <text evidence="5">The sequence shown here is derived from an EMBL/GenBank/DDBJ whole genome shotgun (WGS) entry which is preliminary data.</text>
</comment>
<dbReference type="SMART" id="SM00042">
    <property type="entry name" value="CUB"/>
    <property type="match status" value="1"/>
</dbReference>
<reference evidence="5 6" key="1">
    <citation type="submission" date="2021-06" db="EMBL/GenBank/DDBJ databases">
        <title>Caerostris extrusa draft genome.</title>
        <authorList>
            <person name="Kono N."/>
            <person name="Arakawa K."/>
        </authorList>
    </citation>
    <scope>NUCLEOTIDE SEQUENCE [LARGE SCALE GENOMIC DNA]</scope>
</reference>
<feature type="domain" description="CUB" evidence="4">
    <location>
        <begin position="103"/>
        <end position="215"/>
    </location>
</feature>
<evidence type="ECO:0000259" key="4">
    <source>
        <dbReference type="PROSITE" id="PS01180"/>
    </source>
</evidence>
<dbReference type="CDD" id="cd00112">
    <property type="entry name" value="LDLa"/>
    <property type="match status" value="1"/>
</dbReference>
<protein>
    <submittedName>
        <fullName evidence="5">Cubilin</fullName>
    </submittedName>
</protein>
<dbReference type="EMBL" id="BPLR01001087">
    <property type="protein sequence ID" value="GIY99817.1"/>
    <property type="molecule type" value="Genomic_DNA"/>
</dbReference>
<dbReference type="InterPro" id="IPR035914">
    <property type="entry name" value="Sperma_CUB_dom_sf"/>
</dbReference>
<dbReference type="InterPro" id="IPR023415">
    <property type="entry name" value="LDLR_class-A_CS"/>
</dbReference>
<dbReference type="Pfam" id="PF00057">
    <property type="entry name" value="Ldl_recept_a"/>
    <property type="match status" value="1"/>
</dbReference>
<evidence type="ECO:0000256" key="1">
    <source>
        <dbReference type="ARBA" id="ARBA00022737"/>
    </source>
</evidence>
<feature type="domain" description="CUB" evidence="4">
    <location>
        <begin position="219"/>
        <end position="284"/>
    </location>
</feature>
<dbReference type="InterPro" id="IPR036055">
    <property type="entry name" value="LDL_receptor-like_sf"/>
</dbReference>
<sequence length="284" mass="31713">MIASPNRMKDKQKTLKSTNVCDLRIQVCCVLQQWFKAKWELKRRARRSRLSVKILSVSGVSFVNRAVRSFFCSNGKCVNNKWRCDGQDDCGDMSDEMDCSSLCRYHFKSSGDSIQSPNYPNKYEPSSDCKWTLEGAVGTGIVLQFSDFETESNFDTVQILAGGRTEETGVNLVTLSGTQDLGVRTFTTASNLMIVKFRSDASVEKKGFRASWKTEPIKCGGELLAMPNAQLFNSPLYPQPYPGGLECLYIVSAPSSKIITLEVIDLDLEPEKDFLFIRDGTSPV</sequence>
<evidence type="ECO:0000256" key="2">
    <source>
        <dbReference type="ARBA" id="ARBA00023157"/>
    </source>
</evidence>
<evidence type="ECO:0000313" key="6">
    <source>
        <dbReference type="Proteomes" id="UP001054945"/>
    </source>
</evidence>
<dbReference type="AlphaFoldDB" id="A0AAV4XXB9"/>
<dbReference type="InterPro" id="IPR002172">
    <property type="entry name" value="LDrepeatLR_classA_rpt"/>
</dbReference>
<dbReference type="Gene3D" id="4.10.400.10">
    <property type="entry name" value="Low-density Lipoprotein Receptor"/>
    <property type="match status" value="1"/>
</dbReference>
<evidence type="ECO:0000256" key="3">
    <source>
        <dbReference type="PROSITE-ProRule" id="PRU00124"/>
    </source>
</evidence>
<dbReference type="PROSITE" id="PS50068">
    <property type="entry name" value="LDLRA_2"/>
    <property type="match status" value="1"/>
</dbReference>
<keyword evidence="1" id="KW-0677">Repeat</keyword>
<dbReference type="FunFam" id="2.60.120.290:FF:000048">
    <property type="entry name" value="Uncharacterized protein, isoform A"/>
    <property type="match status" value="1"/>
</dbReference>
<evidence type="ECO:0000313" key="5">
    <source>
        <dbReference type="EMBL" id="GIY99817.1"/>
    </source>
</evidence>
<feature type="disulfide bond" evidence="3">
    <location>
        <begin position="72"/>
        <end position="90"/>
    </location>
</feature>
<name>A0AAV4XXB9_CAEEX</name>